<evidence type="ECO:0000313" key="3">
    <source>
        <dbReference type="Proteomes" id="UP000799324"/>
    </source>
</evidence>
<accession>A0A6A6T1W2</accession>
<dbReference type="Gene3D" id="3.30.70.100">
    <property type="match status" value="1"/>
</dbReference>
<gene>
    <name evidence="2" type="ORF">K491DRAFT_603087</name>
</gene>
<dbReference type="GO" id="GO:0016491">
    <property type="term" value="F:oxidoreductase activity"/>
    <property type="evidence" value="ECO:0007669"/>
    <property type="project" value="InterPro"/>
</dbReference>
<dbReference type="OrthoDB" id="4892971at2759"/>
<dbReference type="Proteomes" id="UP000799324">
    <property type="component" value="Unassembled WGS sequence"/>
</dbReference>
<comment type="similarity">
    <text evidence="1">Belongs to the tpcK family.</text>
</comment>
<dbReference type="InterPro" id="IPR009799">
    <property type="entry name" value="EthD_dom"/>
</dbReference>
<evidence type="ECO:0000256" key="1">
    <source>
        <dbReference type="ARBA" id="ARBA00005986"/>
    </source>
</evidence>
<keyword evidence="3" id="KW-1185">Reference proteome</keyword>
<dbReference type="PANTHER" id="PTHR40260">
    <property type="entry name" value="BLR8190 PROTEIN"/>
    <property type="match status" value="1"/>
</dbReference>
<dbReference type="PANTHER" id="PTHR40260:SF2">
    <property type="entry name" value="BLR8190 PROTEIN"/>
    <property type="match status" value="1"/>
</dbReference>
<dbReference type="SUPFAM" id="SSF54909">
    <property type="entry name" value="Dimeric alpha+beta barrel"/>
    <property type="match status" value="1"/>
</dbReference>
<organism evidence="2 3">
    <name type="scientific">Lophiostoma macrostomum CBS 122681</name>
    <dbReference type="NCBI Taxonomy" id="1314788"/>
    <lineage>
        <taxon>Eukaryota</taxon>
        <taxon>Fungi</taxon>
        <taxon>Dikarya</taxon>
        <taxon>Ascomycota</taxon>
        <taxon>Pezizomycotina</taxon>
        <taxon>Dothideomycetes</taxon>
        <taxon>Pleosporomycetidae</taxon>
        <taxon>Pleosporales</taxon>
        <taxon>Lophiostomataceae</taxon>
        <taxon>Lophiostoma</taxon>
    </lineage>
</organism>
<reference evidence="2" key="1">
    <citation type="journal article" date="2020" name="Stud. Mycol.">
        <title>101 Dothideomycetes genomes: a test case for predicting lifestyles and emergence of pathogens.</title>
        <authorList>
            <person name="Haridas S."/>
            <person name="Albert R."/>
            <person name="Binder M."/>
            <person name="Bloem J."/>
            <person name="Labutti K."/>
            <person name="Salamov A."/>
            <person name="Andreopoulos B."/>
            <person name="Baker S."/>
            <person name="Barry K."/>
            <person name="Bills G."/>
            <person name="Bluhm B."/>
            <person name="Cannon C."/>
            <person name="Castanera R."/>
            <person name="Culley D."/>
            <person name="Daum C."/>
            <person name="Ezra D."/>
            <person name="Gonzalez J."/>
            <person name="Henrissat B."/>
            <person name="Kuo A."/>
            <person name="Liang C."/>
            <person name="Lipzen A."/>
            <person name="Lutzoni F."/>
            <person name="Magnuson J."/>
            <person name="Mondo S."/>
            <person name="Nolan M."/>
            <person name="Ohm R."/>
            <person name="Pangilinan J."/>
            <person name="Park H.-J."/>
            <person name="Ramirez L."/>
            <person name="Alfaro M."/>
            <person name="Sun H."/>
            <person name="Tritt A."/>
            <person name="Yoshinaga Y."/>
            <person name="Zwiers L.-H."/>
            <person name="Turgeon B."/>
            <person name="Goodwin S."/>
            <person name="Spatafora J."/>
            <person name="Crous P."/>
            <person name="Grigoriev I."/>
        </authorList>
    </citation>
    <scope>NUCLEOTIDE SEQUENCE</scope>
    <source>
        <strain evidence="2">CBS 122681</strain>
    </source>
</reference>
<dbReference type="NCBIfam" id="TIGR02118">
    <property type="entry name" value="EthD family reductase"/>
    <property type="match status" value="1"/>
</dbReference>
<protein>
    <recommendedName>
        <fullName evidence="4">EthD domain-containing protein</fullName>
    </recommendedName>
</protein>
<evidence type="ECO:0000313" key="2">
    <source>
        <dbReference type="EMBL" id="KAF2653307.1"/>
    </source>
</evidence>
<dbReference type="EMBL" id="MU004383">
    <property type="protein sequence ID" value="KAF2653307.1"/>
    <property type="molecule type" value="Genomic_DNA"/>
</dbReference>
<dbReference type="InterPro" id="IPR011008">
    <property type="entry name" value="Dimeric_a/b-barrel"/>
</dbReference>
<evidence type="ECO:0008006" key="4">
    <source>
        <dbReference type="Google" id="ProtNLM"/>
    </source>
</evidence>
<name>A0A6A6T1W2_9PLEO</name>
<proteinExistence type="inferred from homology"/>
<sequence>MSGKAVQSGVLYPRKDGSTFDMKYYLATHMPLVQKHWGKLGLTSWRVAQLGDQSPYAVSCIMEWESGEAVANAFKSEGVQEIMADINNFSSEQPVMFQGEIVGQSGQ</sequence>
<dbReference type="AlphaFoldDB" id="A0A6A6T1W2"/>